<proteinExistence type="predicted"/>
<dbReference type="EMBL" id="BGPR01001154">
    <property type="protein sequence ID" value="GBM46813.1"/>
    <property type="molecule type" value="Genomic_DNA"/>
</dbReference>
<evidence type="ECO:0000313" key="2">
    <source>
        <dbReference type="Proteomes" id="UP000499080"/>
    </source>
</evidence>
<organism evidence="1 2">
    <name type="scientific">Araneus ventricosus</name>
    <name type="common">Orbweaver spider</name>
    <name type="synonym">Epeira ventricosa</name>
    <dbReference type="NCBI Taxonomy" id="182803"/>
    <lineage>
        <taxon>Eukaryota</taxon>
        <taxon>Metazoa</taxon>
        <taxon>Ecdysozoa</taxon>
        <taxon>Arthropoda</taxon>
        <taxon>Chelicerata</taxon>
        <taxon>Arachnida</taxon>
        <taxon>Araneae</taxon>
        <taxon>Araneomorphae</taxon>
        <taxon>Entelegynae</taxon>
        <taxon>Araneoidea</taxon>
        <taxon>Araneidae</taxon>
        <taxon>Araneus</taxon>
    </lineage>
</organism>
<dbReference type="AlphaFoldDB" id="A0A4Y2FZP8"/>
<keyword evidence="2" id="KW-1185">Reference proteome</keyword>
<reference evidence="1 2" key="1">
    <citation type="journal article" date="2019" name="Sci. Rep.">
        <title>Orb-weaving spider Araneus ventricosus genome elucidates the spidroin gene catalogue.</title>
        <authorList>
            <person name="Kono N."/>
            <person name="Nakamura H."/>
            <person name="Ohtoshi R."/>
            <person name="Moran D.A.P."/>
            <person name="Shinohara A."/>
            <person name="Yoshida Y."/>
            <person name="Fujiwara M."/>
            <person name="Mori M."/>
            <person name="Tomita M."/>
            <person name="Arakawa K."/>
        </authorList>
    </citation>
    <scope>NUCLEOTIDE SEQUENCE [LARGE SCALE GENOMIC DNA]</scope>
</reference>
<comment type="caution">
    <text evidence="1">The sequence shown here is derived from an EMBL/GenBank/DDBJ whole genome shotgun (WGS) entry which is preliminary data.</text>
</comment>
<gene>
    <name evidence="1" type="ORF">AVEN_132476_1</name>
</gene>
<sequence>MGYSIWSPSIVFELQRTILAILIKCCWIPGHSGIPGKENWDKAVNRKCNSRNVCSFNALLAVKFSTSNMAKNLGRTDKRYKIQSSFKGFGNLAILGNTVILTRLRSGIDRTPPHIPVPDAMTATLPVRWTWDSGIDRTLPHVPVADAMTATVLVGWDNGIDRRTLFSPLLVGSSTEYYPIS</sequence>
<name>A0A4Y2FZP8_ARAVE</name>
<dbReference type="Proteomes" id="UP000499080">
    <property type="component" value="Unassembled WGS sequence"/>
</dbReference>
<evidence type="ECO:0000313" key="1">
    <source>
        <dbReference type="EMBL" id="GBM46813.1"/>
    </source>
</evidence>
<protein>
    <submittedName>
        <fullName evidence="1">Uncharacterized protein</fullName>
    </submittedName>
</protein>
<accession>A0A4Y2FZP8</accession>